<dbReference type="InParanoid" id="A2DPH1"/>
<sequence>MFLSFFLKTALSGTIVADVKGFKITCTILSDTEIAIGDGNKNAFVEYIKPITNFTLPETALYNNKEYKIAEVSSYAFTESPFNKIVFPASVRKIGSYCFFGSERLEILSISKCKITELPPYIFADCPLLETILCSKQVHEIGEGAFTNTGITFIHVQSHFQVVNPKAFSGAKLTEVDLSTCSLTSLSESMFENCSDLTDIIFPNSLESISPYAFARCGLKKLTLPSSLKSIGHHAFHSCEYLDFIDISNCNLQKIEPYLFSLCTYLQSAVLPEKIVEIGAFSFANTSLSYFKPNENLQIIRERCFLGCRKLSVVDLSDSLCHTIESYAFADCSSLETFQMSTTLVNIEDYAFMSTKLTKFSSVIVQFLGKGVFSSIRTLKSIDLSMTHLTVIPEFLFKDSYSLHSILLPESLRTIKDGAFSGTKITEIHIPSSVYKVGPKLFESCVNLEKLDLGFTNITEIPDNFLGECSRLTKIILPPFVESISQTAFIMCSQLKEIYYLGHKLLPEGILFPPNSNIYVSQKYKSKKYGIKDIHVTTDMNNYIPVSNEAFNPEKQISTSKISNSTMRSRKILWIWILAAVFISYFVYTHFLAKSVFIRRNLLNPARKTLENQGLYAKPDQYIL</sequence>
<keyword evidence="2" id="KW-0732">Signal</keyword>
<dbReference type="KEGG" id="tva:4775733"/>
<keyword evidence="1" id="KW-1133">Transmembrane helix</keyword>
<dbReference type="InterPro" id="IPR032675">
    <property type="entry name" value="LRR_dom_sf"/>
</dbReference>
<dbReference type="STRING" id="5722.A2DPH1"/>
<dbReference type="AlphaFoldDB" id="A2DPH1"/>
<keyword evidence="4" id="KW-1185">Reference proteome</keyword>
<dbReference type="InterPro" id="IPR026906">
    <property type="entry name" value="LRR_5"/>
</dbReference>
<reference evidence="3" key="1">
    <citation type="submission" date="2006-10" db="EMBL/GenBank/DDBJ databases">
        <authorList>
            <person name="Amadeo P."/>
            <person name="Zhao Q."/>
            <person name="Wortman J."/>
            <person name="Fraser-Liggett C."/>
            <person name="Carlton J."/>
        </authorList>
    </citation>
    <scope>NUCLEOTIDE SEQUENCE</scope>
    <source>
        <strain evidence="3">G3</strain>
    </source>
</reference>
<dbReference type="Proteomes" id="UP000001542">
    <property type="component" value="Unassembled WGS sequence"/>
</dbReference>
<accession>A2DPH1</accession>
<feature type="chain" id="PRO_5002643174" evidence="2">
    <location>
        <begin position="22"/>
        <end position="624"/>
    </location>
</feature>
<evidence type="ECO:0000313" key="4">
    <source>
        <dbReference type="Proteomes" id="UP000001542"/>
    </source>
</evidence>
<dbReference type="VEuPathDB" id="TrichDB:TVAGG3_0680610"/>
<dbReference type="VEuPathDB" id="TrichDB:TVAG_170290"/>
<dbReference type="Gene3D" id="3.80.10.10">
    <property type="entry name" value="Ribonuclease Inhibitor"/>
    <property type="match status" value="4"/>
</dbReference>
<dbReference type="EMBL" id="DS113227">
    <property type="protein sequence ID" value="EAY17715.1"/>
    <property type="molecule type" value="Genomic_DNA"/>
</dbReference>
<organism evidence="3 4">
    <name type="scientific">Trichomonas vaginalis (strain ATCC PRA-98 / G3)</name>
    <dbReference type="NCBI Taxonomy" id="412133"/>
    <lineage>
        <taxon>Eukaryota</taxon>
        <taxon>Metamonada</taxon>
        <taxon>Parabasalia</taxon>
        <taxon>Trichomonadida</taxon>
        <taxon>Trichomonadidae</taxon>
        <taxon>Trichomonas</taxon>
    </lineage>
</organism>
<dbReference type="PANTHER" id="PTHR45661:SF3">
    <property type="entry name" value="IG-LIKE DOMAIN-CONTAINING PROTEIN"/>
    <property type="match status" value="1"/>
</dbReference>
<dbReference type="PANTHER" id="PTHR45661">
    <property type="entry name" value="SURFACE ANTIGEN"/>
    <property type="match status" value="1"/>
</dbReference>
<protein>
    <submittedName>
        <fullName evidence="3">Surface antigen BspA-like</fullName>
    </submittedName>
</protein>
<reference evidence="3" key="2">
    <citation type="journal article" date="2007" name="Science">
        <title>Draft genome sequence of the sexually transmitted pathogen Trichomonas vaginalis.</title>
        <authorList>
            <person name="Carlton J.M."/>
            <person name="Hirt R.P."/>
            <person name="Silva J.C."/>
            <person name="Delcher A.L."/>
            <person name="Schatz M."/>
            <person name="Zhao Q."/>
            <person name="Wortman J.R."/>
            <person name="Bidwell S.L."/>
            <person name="Alsmark U.C.M."/>
            <person name="Besteiro S."/>
            <person name="Sicheritz-Ponten T."/>
            <person name="Noel C.J."/>
            <person name="Dacks J.B."/>
            <person name="Foster P.G."/>
            <person name="Simillion C."/>
            <person name="Van de Peer Y."/>
            <person name="Miranda-Saavedra D."/>
            <person name="Barton G.J."/>
            <person name="Westrop G.D."/>
            <person name="Mueller S."/>
            <person name="Dessi D."/>
            <person name="Fiori P.L."/>
            <person name="Ren Q."/>
            <person name="Paulsen I."/>
            <person name="Zhang H."/>
            <person name="Bastida-Corcuera F.D."/>
            <person name="Simoes-Barbosa A."/>
            <person name="Brown M.T."/>
            <person name="Hayes R.D."/>
            <person name="Mukherjee M."/>
            <person name="Okumura C.Y."/>
            <person name="Schneider R."/>
            <person name="Smith A.J."/>
            <person name="Vanacova S."/>
            <person name="Villalvazo M."/>
            <person name="Haas B.J."/>
            <person name="Pertea M."/>
            <person name="Feldblyum T.V."/>
            <person name="Utterback T.R."/>
            <person name="Shu C.L."/>
            <person name="Osoegawa K."/>
            <person name="de Jong P.J."/>
            <person name="Hrdy I."/>
            <person name="Horvathova L."/>
            <person name="Zubacova Z."/>
            <person name="Dolezal P."/>
            <person name="Malik S.B."/>
            <person name="Logsdon J.M. Jr."/>
            <person name="Henze K."/>
            <person name="Gupta A."/>
            <person name="Wang C.C."/>
            <person name="Dunne R.L."/>
            <person name="Upcroft J.A."/>
            <person name="Upcroft P."/>
            <person name="White O."/>
            <person name="Salzberg S.L."/>
            <person name="Tang P."/>
            <person name="Chiu C.-H."/>
            <person name="Lee Y.-S."/>
            <person name="Embley T.M."/>
            <person name="Coombs G.H."/>
            <person name="Mottram J.C."/>
            <person name="Tachezy J."/>
            <person name="Fraser-Liggett C.M."/>
            <person name="Johnson P.J."/>
        </authorList>
    </citation>
    <scope>NUCLEOTIDE SEQUENCE [LARGE SCALE GENOMIC DNA]</scope>
    <source>
        <strain evidence="3">G3</strain>
    </source>
</reference>
<dbReference type="Pfam" id="PF13306">
    <property type="entry name" value="LRR_5"/>
    <property type="match status" value="3"/>
</dbReference>
<dbReference type="OrthoDB" id="2013775at2759"/>
<feature type="signal peptide" evidence="2">
    <location>
        <begin position="1"/>
        <end position="21"/>
    </location>
</feature>
<gene>
    <name evidence="3" type="ORF">TVAG_170290</name>
</gene>
<keyword evidence="1" id="KW-0472">Membrane</keyword>
<keyword evidence="1" id="KW-0812">Transmembrane</keyword>
<name>A2DPH1_TRIV3</name>
<proteinExistence type="predicted"/>
<dbReference type="SUPFAM" id="SSF52058">
    <property type="entry name" value="L domain-like"/>
    <property type="match status" value="2"/>
</dbReference>
<dbReference type="InterPro" id="IPR053139">
    <property type="entry name" value="Surface_bspA-like"/>
</dbReference>
<evidence type="ECO:0000256" key="2">
    <source>
        <dbReference type="SAM" id="SignalP"/>
    </source>
</evidence>
<dbReference type="eggNOG" id="KOG0619">
    <property type="taxonomic scope" value="Eukaryota"/>
</dbReference>
<feature type="transmembrane region" description="Helical" evidence="1">
    <location>
        <begin position="573"/>
        <end position="593"/>
    </location>
</feature>
<evidence type="ECO:0000313" key="3">
    <source>
        <dbReference type="EMBL" id="EAY17715.1"/>
    </source>
</evidence>
<evidence type="ECO:0000256" key="1">
    <source>
        <dbReference type="SAM" id="Phobius"/>
    </source>
</evidence>
<dbReference type="RefSeq" id="XP_001329850.1">
    <property type="nucleotide sequence ID" value="XM_001329815.1"/>
</dbReference>